<dbReference type="InterPro" id="IPR053161">
    <property type="entry name" value="Ulvan_degrading_GH"/>
</dbReference>
<dbReference type="RefSeq" id="XP_013347532.1">
    <property type="nucleotide sequence ID" value="XM_013492078.1"/>
</dbReference>
<dbReference type="OMA" id="FSAQVVY"/>
<protein>
    <recommendedName>
        <fullName evidence="4">Glycoside hydrolase family 2 protein</fullName>
    </recommendedName>
</protein>
<dbReference type="GeneID" id="25368014"/>
<dbReference type="STRING" id="1043005.A0A074YM08"/>
<dbReference type="Gene3D" id="2.60.120.260">
    <property type="entry name" value="Galactose-binding domain-like"/>
    <property type="match status" value="1"/>
</dbReference>
<dbReference type="Proteomes" id="UP000030641">
    <property type="component" value="Unassembled WGS sequence"/>
</dbReference>
<feature type="signal peptide" evidence="1">
    <location>
        <begin position="1"/>
        <end position="23"/>
    </location>
</feature>
<dbReference type="EMBL" id="KL584751">
    <property type="protein sequence ID" value="KEQ98720.1"/>
    <property type="molecule type" value="Genomic_DNA"/>
</dbReference>
<keyword evidence="1" id="KW-0732">Signal</keyword>
<feature type="chain" id="PRO_5001704561" description="Glycoside hydrolase family 2 protein" evidence="1">
    <location>
        <begin position="24"/>
        <end position="1000"/>
    </location>
</feature>
<evidence type="ECO:0000313" key="2">
    <source>
        <dbReference type="EMBL" id="KEQ98720.1"/>
    </source>
</evidence>
<proteinExistence type="predicted"/>
<evidence type="ECO:0000313" key="3">
    <source>
        <dbReference type="Proteomes" id="UP000030641"/>
    </source>
</evidence>
<accession>A0A074YM08</accession>
<name>A0A074YM08_AURSE</name>
<reference evidence="2 3" key="1">
    <citation type="journal article" date="2014" name="BMC Genomics">
        <title>Genome sequencing of four Aureobasidium pullulans varieties: biotechnological potential, stress tolerance, and description of new species.</title>
        <authorList>
            <person name="Gostin Ar C."/>
            <person name="Ohm R.A."/>
            <person name="Kogej T."/>
            <person name="Sonjak S."/>
            <person name="Turk M."/>
            <person name="Zajc J."/>
            <person name="Zalar P."/>
            <person name="Grube M."/>
            <person name="Sun H."/>
            <person name="Han J."/>
            <person name="Sharma A."/>
            <person name="Chiniquy J."/>
            <person name="Ngan C.Y."/>
            <person name="Lipzen A."/>
            <person name="Barry K."/>
            <person name="Grigoriev I.V."/>
            <person name="Gunde-Cimerman N."/>
        </authorList>
    </citation>
    <scope>NUCLEOTIDE SEQUENCE [LARGE SCALE GENOMIC DNA]</scope>
    <source>
        <strain evidence="2 3">EXF-2481</strain>
    </source>
</reference>
<dbReference type="Pfam" id="PF17132">
    <property type="entry name" value="Glyco_hydro_106"/>
    <property type="match status" value="1"/>
</dbReference>
<dbReference type="InParanoid" id="A0A074YM08"/>
<dbReference type="AlphaFoldDB" id="A0A074YM08"/>
<keyword evidence="3" id="KW-1185">Reference proteome</keyword>
<dbReference type="PANTHER" id="PTHR36848">
    <property type="entry name" value="DNA-BINDING PROTEIN (PUTATIVE SECRETED PROTEIN)-RELATED"/>
    <property type="match status" value="1"/>
</dbReference>
<dbReference type="PANTHER" id="PTHR36848:SF2">
    <property type="entry name" value="SECRETED PROTEIN"/>
    <property type="match status" value="1"/>
</dbReference>
<gene>
    <name evidence="2" type="ORF">AUEXF2481DRAFT_45846</name>
</gene>
<dbReference type="SUPFAM" id="SSF49785">
    <property type="entry name" value="Galactose-binding domain-like"/>
    <property type="match status" value="1"/>
</dbReference>
<organism evidence="2 3">
    <name type="scientific">Aureobasidium subglaciale (strain EXF-2481)</name>
    <name type="common">Aureobasidium pullulans var. subglaciale</name>
    <dbReference type="NCBI Taxonomy" id="1043005"/>
    <lineage>
        <taxon>Eukaryota</taxon>
        <taxon>Fungi</taxon>
        <taxon>Dikarya</taxon>
        <taxon>Ascomycota</taxon>
        <taxon>Pezizomycotina</taxon>
        <taxon>Dothideomycetes</taxon>
        <taxon>Dothideomycetidae</taxon>
        <taxon>Dothideales</taxon>
        <taxon>Saccotheciaceae</taxon>
        <taxon>Aureobasidium</taxon>
    </lineage>
</organism>
<dbReference type="OrthoDB" id="2588159at2759"/>
<evidence type="ECO:0008006" key="4">
    <source>
        <dbReference type="Google" id="ProtNLM"/>
    </source>
</evidence>
<sequence length="1000" mass="109461">MRSRNILSAAVVLPSALAIGTNSQVNAGIDYGTFETPSSNVRPRFRYWIPDASVNLSQVTEDIKEVKKVGAGGVELLGYYNYGDTTFFTSAIPTDWTKYGWGTQAWRELQDTALRASRDSGLIIDLAMGPNQGAGVPAPYESDGLQWDLQPFNITVPIGGIFDGLLPGWGTGPLVSASSALLTKTTNTTSAIRKTLQHQSLTDITTKIGSDGRLKIQFPSGTSGESYVVFAYYLVHTEFREQRSPGSVIPGVAQSPVTNYVQNGSWVVDHFSEKGAGLVVDFWQRYLLNGSDTTQLLQEVGNYVWEDSQEYPANVLWTPELASAFTTDHNYSVKGYLPLLLSGNAANNIPVIYVTDEADSGASHVTDYRQTLTMLNVKYLNTLTQWAHSVGMQSSAQVVYNLPMDMLANIPSVDAPETETLGFSHNIDGYRQYAGPANLAGKRVISSESGAVTTEVYQQTIPELLWDLKRSYVGGVNNHILHGYPYTGVYPNSTWPSWTTFGYLFSEMHNRHQPGWDFYSDFMNYISRVQYVSQAGVPKRDVVFWLKDTSYPSVPTRYWPTDLQDAGYTYEYLSPDDFSLPAAQVCDGVLAPTRQSFKAIIVRGNDTLTASGVSKLAEWAHQGLPVVFSGGIPLNVSGTTTVPLSTIKSDLTRLLKLKNVHSVPYENLAKSLLAIGIIPRTAVSKDKVSNTTWFTNWREDTNASTSYVFIYNDATGLSRGSGASTGNITFEILGTPYIYDAWTGVKTPIVDYQQYMNTTTIPITLAGNQTTILAFERAGTYTKPSVHVEHSSEQINTVSHGKYLVNCGHKTCTAKLSNGTTVTLPTSTLTPIALKNWTLIIESWTAPSNLYDIEGTVKTNTTHSLTSLIPWNQIPNANLSHVSGRGYYSTSFTWPPYSSSKPTGAELNLGSIIHTARAYLNGVPLPPLDVTDARADLTPYLRNGVNELQVVVATPYGNALGLVWDSLRSYGDKPGAPAPRVAEYGLVGEVSVTPFVDVRL</sequence>
<dbReference type="HOGENOM" id="CLU_003772_0_0_1"/>
<evidence type="ECO:0000256" key="1">
    <source>
        <dbReference type="SAM" id="SignalP"/>
    </source>
</evidence>
<dbReference type="InterPro" id="IPR008979">
    <property type="entry name" value="Galactose-bd-like_sf"/>
</dbReference>